<sequence>MKVICLNRKSETSRKFKINTTLELERGKSRIGLTRIRKVSGTKPLLRGVDL</sequence>
<organism evidence="1 2">
    <name type="scientific">Helianthus annuus</name>
    <name type="common">Common sunflower</name>
    <dbReference type="NCBI Taxonomy" id="4232"/>
    <lineage>
        <taxon>Eukaryota</taxon>
        <taxon>Viridiplantae</taxon>
        <taxon>Streptophyta</taxon>
        <taxon>Embryophyta</taxon>
        <taxon>Tracheophyta</taxon>
        <taxon>Spermatophyta</taxon>
        <taxon>Magnoliopsida</taxon>
        <taxon>eudicotyledons</taxon>
        <taxon>Gunneridae</taxon>
        <taxon>Pentapetalae</taxon>
        <taxon>asterids</taxon>
        <taxon>campanulids</taxon>
        <taxon>Asterales</taxon>
        <taxon>Asteraceae</taxon>
        <taxon>Asteroideae</taxon>
        <taxon>Heliantheae alliance</taxon>
        <taxon>Heliantheae</taxon>
        <taxon>Helianthus</taxon>
    </lineage>
</organism>
<protein>
    <submittedName>
        <fullName evidence="1">Uncharacterized protein</fullName>
    </submittedName>
</protein>
<gene>
    <name evidence="1" type="ORF">HannXRQ_Chr14g0435851</name>
</gene>
<dbReference type="EMBL" id="CM007903">
    <property type="protein sequence ID" value="OTF97550.1"/>
    <property type="molecule type" value="Genomic_DNA"/>
</dbReference>
<name>A0A251SJ99_HELAN</name>
<reference evidence="2" key="1">
    <citation type="journal article" date="2017" name="Nature">
        <title>The sunflower genome provides insights into oil metabolism, flowering and Asterid evolution.</title>
        <authorList>
            <person name="Badouin H."/>
            <person name="Gouzy J."/>
            <person name="Grassa C.J."/>
            <person name="Murat F."/>
            <person name="Staton S.E."/>
            <person name="Cottret L."/>
            <person name="Lelandais-Briere C."/>
            <person name="Owens G.L."/>
            <person name="Carrere S."/>
            <person name="Mayjonade B."/>
            <person name="Legrand L."/>
            <person name="Gill N."/>
            <person name="Kane N.C."/>
            <person name="Bowers J.E."/>
            <person name="Hubner S."/>
            <person name="Bellec A."/>
            <person name="Berard A."/>
            <person name="Berges H."/>
            <person name="Blanchet N."/>
            <person name="Boniface M.C."/>
            <person name="Brunel D."/>
            <person name="Catrice O."/>
            <person name="Chaidir N."/>
            <person name="Claudel C."/>
            <person name="Donnadieu C."/>
            <person name="Faraut T."/>
            <person name="Fievet G."/>
            <person name="Helmstetter N."/>
            <person name="King M."/>
            <person name="Knapp S.J."/>
            <person name="Lai Z."/>
            <person name="Le Paslier M.C."/>
            <person name="Lippi Y."/>
            <person name="Lorenzon L."/>
            <person name="Mandel J.R."/>
            <person name="Marage G."/>
            <person name="Marchand G."/>
            <person name="Marquand E."/>
            <person name="Bret-Mestries E."/>
            <person name="Morien E."/>
            <person name="Nambeesan S."/>
            <person name="Nguyen T."/>
            <person name="Pegot-Espagnet P."/>
            <person name="Pouilly N."/>
            <person name="Raftis F."/>
            <person name="Sallet E."/>
            <person name="Schiex T."/>
            <person name="Thomas J."/>
            <person name="Vandecasteele C."/>
            <person name="Vares D."/>
            <person name="Vear F."/>
            <person name="Vautrin S."/>
            <person name="Crespi M."/>
            <person name="Mangin B."/>
            <person name="Burke J.M."/>
            <person name="Salse J."/>
            <person name="Munos S."/>
            <person name="Vincourt P."/>
            <person name="Rieseberg L.H."/>
            <person name="Langlade N.B."/>
        </authorList>
    </citation>
    <scope>NUCLEOTIDE SEQUENCE [LARGE SCALE GENOMIC DNA]</scope>
    <source>
        <strain evidence="2">cv. SF193</strain>
    </source>
</reference>
<proteinExistence type="predicted"/>
<evidence type="ECO:0000313" key="2">
    <source>
        <dbReference type="Proteomes" id="UP000215914"/>
    </source>
</evidence>
<evidence type="ECO:0000313" key="1">
    <source>
        <dbReference type="EMBL" id="OTF97550.1"/>
    </source>
</evidence>
<accession>A0A251SJ99</accession>
<dbReference type="AlphaFoldDB" id="A0A251SJ99"/>
<dbReference type="Proteomes" id="UP000215914">
    <property type="component" value="Chromosome 14"/>
</dbReference>
<dbReference type="InParanoid" id="A0A251SJ99"/>
<keyword evidence="2" id="KW-1185">Reference proteome</keyword>